<sequence>MKLYVLVKAVTLNLIHKQPTSVTLLSVTLHSKSVSTCKPFANQSLKEKGTVVVNTGLVAHLHSQTFYNTLYLILFNIRVPPSEGYMAV</sequence>
<dbReference type="AlphaFoldDB" id="A0A0V0I3J0"/>
<dbReference type="EMBL" id="GEDG01011460">
    <property type="protein sequence ID" value="JAP27166.1"/>
    <property type="molecule type" value="Transcribed_RNA"/>
</dbReference>
<accession>A0A0V0I3J0</accession>
<organism evidence="1">
    <name type="scientific">Solanum chacoense</name>
    <name type="common">Chaco potato</name>
    <dbReference type="NCBI Taxonomy" id="4108"/>
    <lineage>
        <taxon>Eukaryota</taxon>
        <taxon>Viridiplantae</taxon>
        <taxon>Streptophyta</taxon>
        <taxon>Embryophyta</taxon>
        <taxon>Tracheophyta</taxon>
        <taxon>Spermatophyta</taxon>
        <taxon>Magnoliopsida</taxon>
        <taxon>eudicotyledons</taxon>
        <taxon>Gunneridae</taxon>
        <taxon>Pentapetalae</taxon>
        <taxon>asterids</taxon>
        <taxon>lamiids</taxon>
        <taxon>Solanales</taxon>
        <taxon>Solanaceae</taxon>
        <taxon>Solanoideae</taxon>
        <taxon>Solaneae</taxon>
        <taxon>Solanum</taxon>
    </lineage>
</organism>
<name>A0A0V0I3J0_SOLCH</name>
<evidence type="ECO:0000313" key="1">
    <source>
        <dbReference type="EMBL" id="JAP27166.1"/>
    </source>
</evidence>
<proteinExistence type="predicted"/>
<protein>
    <submittedName>
        <fullName evidence="1">Putative ovule protein</fullName>
    </submittedName>
</protein>
<reference evidence="1" key="1">
    <citation type="submission" date="2015-12" db="EMBL/GenBank/DDBJ databases">
        <title>Gene expression during late stages of embryo sac development: a critical building block for successful pollen-pistil interactions.</title>
        <authorList>
            <person name="Liu Y."/>
            <person name="Joly V."/>
            <person name="Sabar M."/>
            <person name="Matton D.P."/>
        </authorList>
    </citation>
    <scope>NUCLEOTIDE SEQUENCE</scope>
</reference>